<sequence>MHIKSLRGDLEDYLKVHNLSKKYEKAKMLFENNPFHPSLNTEILEPKERLVYLFRLNKKYRAIFIDVDVETVEIMALTNHYK</sequence>
<dbReference type="Proteomes" id="UP000231638">
    <property type="component" value="Unassembled WGS sequence"/>
</dbReference>
<organism evidence="1 2">
    <name type="scientific">Sulfurospirillum cavolei</name>
    <dbReference type="NCBI Taxonomy" id="366522"/>
    <lineage>
        <taxon>Bacteria</taxon>
        <taxon>Pseudomonadati</taxon>
        <taxon>Campylobacterota</taxon>
        <taxon>Epsilonproteobacteria</taxon>
        <taxon>Campylobacterales</taxon>
        <taxon>Sulfurospirillaceae</taxon>
        <taxon>Sulfurospirillum</taxon>
    </lineage>
</organism>
<evidence type="ECO:0000313" key="1">
    <source>
        <dbReference type="EMBL" id="DAB36219.1"/>
    </source>
</evidence>
<dbReference type="AlphaFoldDB" id="A0A2D3WGL0"/>
<dbReference type="EMBL" id="DLUG01000160">
    <property type="protein sequence ID" value="DAB36219.1"/>
    <property type="molecule type" value="Genomic_DNA"/>
</dbReference>
<proteinExistence type="predicted"/>
<reference evidence="1 2" key="1">
    <citation type="journal article" date="2017" name="Front. Microbiol.">
        <title>Comparative Genomic Analysis of the Class Epsilonproteobacteria and Proposed Reclassification to Epsilonbacteraeota (phyl. nov.).</title>
        <authorList>
            <person name="Waite D.W."/>
            <person name="Vanwonterghem I."/>
            <person name="Rinke C."/>
            <person name="Parks D.H."/>
            <person name="Zhang Y."/>
            <person name="Takai K."/>
            <person name="Sievert S.M."/>
            <person name="Simon J."/>
            <person name="Campbell B.J."/>
            <person name="Hanson T.E."/>
            <person name="Woyke T."/>
            <person name="Klotz M.G."/>
            <person name="Hugenholtz P."/>
        </authorList>
    </citation>
    <scope>NUCLEOTIDE SEQUENCE [LARGE SCALE GENOMIC DNA]</scope>
    <source>
        <strain evidence="1">UBA11420</strain>
    </source>
</reference>
<gene>
    <name evidence="1" type="ORF">CFH80_05970</name>
</gene>
<name>A0A2D3WGL0_9BACT</name>
<evidence type="ECO:0008006" key="3">
    <source>
        <dbReference type="Google" id="ProtNLM"/>
    </source>
</evidence>
<accession>A0A2D3WGL0</accession>
<evidence type="ECO:0000313" key="2">
    <source>
        <dbReference type="Proteomes" id="UP000231638"/>
    </source>
</evidence>
<protein>
    <recommendedName>
        <fullName evidence="3">Plasmid stabilization protein</fullName>
    </recommendedName>
</protein>
<comment type="caution">
    <text evidence="1">The sequence shown here is derived from an EMBL/GenBank/DDBJ whole genome shotgun (WGS) entry which is preliminary data.</text>
</comment>